<evidence type="ECO:0008006" key="3">
    <source>
        <dbReference type="Google" id="ProtNLM"/>
    </source>
</evidence>
<accession>A0A6J5T891</accession>
<name>A0A6J5T891_9CAUD</name>
<protein>
    <recommendedName>
        <fullName evidence="3">Tetrahydromethanopterin S-methyltransferase</fullName>
    </recommendedName>
</protein>
<keyword evidence="1" id="KW-0812">Transmembrane</keyword>
<sequence>MVNIDPVEYGKLISTVHALEKKIDSMDEDLKELLALANKGRGGFWAGMMIASIIGAIISYVTSFILK</sequence>
<gene>
    <name evidence="2" type="ORF">UFOVP22_3</name>
</gene>
<keyword evidence="1" id="KW-1133">Transmembrane helix</keyword>
<feature type="transmembrane region" description="Helical" evidence="1">
    <location>
        <begin position="44"/>
        <end position="66"/>
    </location>
</feature>
<organism evidence="2">
    <name type="scientific">uncultured Caudovirales phage</name>
    <dbReference type="NCBI Taxonomy" id="2100421"/>
    <lineage>
        <taxon>Viruses</taxon>
        <taxon>Duplodnaviria</taxon>
        <taxon>Heunggongvirae</taxon>
        <taxon>Uroviricota</taxon>
        <taxon>Caudoviricetes</taxon>
        <taxon>Peduoviridae</taxon>
        <taxon>Maltschvirus</taxon>
        <taxon>Maltschvirus maltsch</taxon>
    </lineage>
</organism>
<evidence type="ECO:0000313" key="2">
    <source>
        <dbReference type="EMBL" id="CAB4240777.1"/>
    </source>
</evidence>
<proteinExistence type="predicted"/>
<dbReference type="EMBL" id="LR797818">
    <property type="protein sequence ID" value="CAB4240777.1"/>
    <property type="molecule type" value="Genomic_DNA"/>
</dbReference>
<keyword evidence="1" id="KW-0472">Membrane</keyword>
<evidence type="ECO:0000256" key="1">
    <source>
        <dbReference type="SAM" id="Phobius"/>
    </source>
</evidence>
<reference evidence="2" key="1">
    <citation type="submission" date="2020-05" db="EMBL/GenBank/DDBJ databases">
        <authorList>
            <person name="Chiriac C."/>
            <person name="Salcher M."/>
            <person name="Ghai R."/>
            <person name="Kavagutti S V."/>
        </authorList>
    </citation>
    <scope>NUCLEOTIDE SEQUENCE</scope>
</reference>